<dbReference type="InterPro" id="IPR016068">
    <property type="entry name" value="Translin_N"/>
</dbReference>
<evidence type="ECO:0000256" key="4">
    <source>
        <dbReference type="ARBA" id="ARBA00022490"/>
    </source>
</evidence>
<evidence type="ECO:0000256" key="1">
    <source>
        <dbReference type="ARBA" id="ARBA00004123"/>
    </source>
</evidence>
<dbReference type="InterPro" id="IPR002848">
    <property type="entry name" value="Translin_fam"/>
</dbReference>
<keyword evidence="4" id="KW-0963">Cytoplasm</keyword>
<comment type="caution">
    <text evidence="7">The sequence shown here is derived from an EMBL/GenBank/DDBJ whole genome shotgun (WGS) entry which is preliminary data.</text>
</comment>
<sequence length="303" mass="33973">MEQHSSKSTPGTKRSWEGIPIHSEMSQPQPPTSIMAESSESSPNVLSMFETFRDELDQHHDRRERLIKTSRDITALSKKIIFSLQRVRTANTPLPPSIQKDTQSRFTQINELFRSTIPDITGLNSRRYLRQLSGGIQEFIEALSFHHYLTHQTLITKNEVAAHLPVEIIVTDEDYAMGLFDLTGELMRFAVTSLSAGVGDTQDKDAEGDGNGGGDGQPTLPHLPPAQAGVVRDLREIRAEFESITIPRRHNNNMFRDYGKKSEVMQNSVEKVERAAYGILVRGSERPAGWKPDLSAGVEMDVY</sequence>
<comment type="subcellular location">
    <subcellularLocation>
        <location evidence="2">Cytoplasm</location>
    </subcellularLocation>
    <subcellularLocation>
        <location evidence="1">Nucleus</location>
    </subcellularLocation>
</comment>
<proteinExistence type="inferred from homology"/>
<evidence type="ECO:0000256" key="2">
    <source>
        <dbReference type="ARBA" id="ARBA00004496"/>
    </source>
</evidence>
<dbReference type="EMBL" id="JBFXLT010000023">
    <property type="protein sequence ID" value="KAL2816268.1"/>
    <property type="molecule type" value="Genomic_DNA"/>
</dbReference>
<dbReference type="InterPro" id="IPR036081">
    <property type="entry name" value="Translin_sf"/>
</dbReference>
<feature type="region of interest" description="Disordered" evidence="6">
    <location>
        <begin position="1"/>
        <end position="41"/>
    </location>
</feature>
<dbReference type="SUPFAM" id="SSF74784">
    <property type="entry name" value="Translin"/>
    <property type="match status" value="1"/>
</dbReference>
<accession>A0ABR4HNI7</accession>
<evidence type="ECO:0000256" key="6">
    <source>
        <dbReference type="SAM" id="MobiDB-lite"/>
    </source>
</evidence>
<dbReference type="PANTHER" id="PTHR10741">
    <property type="entry name" value="TRANSLIN AND TRANSLIN ASSOCIATED PROTEIN X"/>
    <property type="match status" value="1"/>
</dbReference>
<reference evidence="7 8" key="1">
    <citation type="submission" date="2024-07" db="EMBL/GenBank/DDBJ databases">
        <title>Section-level genome sequencing and comparative genomics of Aspergillus sections Usti and Cavernicolus.</title>
        <authorList>
            <consortium name="Lawrence Berkeley National Laboratory"/>
            <person name="Nybo J.L."/>
            <person name="Vesth T.C."/>
            <person name="Theobald S."/>
            <person name="Frisvad J.C."/>
            <person name="Larsen T.O."/>
            <person name="Kjaerboelling I."/>
            <person name="Rothschild-Mancinelli K."/>
            <person name="Lyhne E.K."/>
            <person name="Kogle M.E."/>
            <person name="Barry K."/>
            <person name="Clum A."/>
            <person name="Na H."/>
            <person name="Ledsgaard L."/>
            <person name="Lin J."/>
            <person name="Lipzen A."/>
            <person name="Kuo A."/>
            <person name="Riley R."/>
            <person name="Mondo S."/>
            <person name="Labutti K."/>
            <person name="Haridas S."/>
            <person name="Pangalinan J."/>
            <person name="Salamov A.A."/>
            <person name="Simmons B.A."/>
            <person name="Magnuson J.K."/>
            <person name="Chen J."/>
            <person name="Drula E."/>
            <person name="Henrissat B."/>
            <person name="Wiebenga A."/>
            <person name="Lubbers R.J."/>
            <person name="Gomes A.C."/>
            <person name="Makela M.R."/>
            <person name="Stajich J."/>
            <person name="Grigoriev I.V."/>
            <person name="Mortensen U.H."/>
            <person name="De Vries R.P."/>
            <person name="Baker S.E."/>
            <person name="Andersen M.R."/>
        </authorList>
    </citation>
    <scope>NUCLEOTIDE SEQUENCE [LARGE SCALE GENOMIC DNA]</scope>
    <source>
        <strain evidence="7 8">CBS 588.65</strain>
    </source>
</reference>
<evidence type="ECO:0000313" key="8">
    <source>
        <dbReference type="Proteomes" id="UP001610334"/>
    </source>
</evidence>
<evidence type="ECO:0000256" key="3">
    <source>
        <dbReference type="ARBA" id="ARBA00005902"/>
    </source>
</evidence>
<dbReference type="Gene3D" id="1.20.58.200">
    <property type="entry name" value="Translin, domain 2"/>
    <property type="match status" value="1"/>
</dbReference>
<dbReference type="InterPro" id="IPR016069">
    <property type="entry name" value="Translin_C"/>
</dbReference>
<feature type="compositionally biased region" description="Polar residues" evidence="6">
    <location>
        <begin position="1"/>
        <end position="12"/>
    </location>
</feature>
<organism evidence="7 8">
    <name type="scientific">Aspergillus granulosus</name>
    <dbReference type="NCBI Taxonomy" id="176169"/>
    <lineage>
        <taxon>Eukaryota</taxon>
        <taxon>Fungi</taxon>
        <taxon>Dikarya</taxon>
        <taxon>Ascomycota</taxon>
        <taxon>Pezizomycotina</taxon>
        <taxon>Eurotiomycetes</taxon>
        <taxon>Eurotiomycetidae</taxon>
        <taxon>Eurotiales</taxon>
        <taxon>Aspergillaceae</taxon>
        <taxon>Aspergillus</taxon>
        <taxon>Aspergillus subgen. Nidulantes</taxon>
    </lineage>
</organism>
<keyword evidence="8" id="KW-1185">Reference proteome</keyword>
<keyword evidence="5" id="KW-0539">Nucleus</keyword>
<dbReference type="Gene3D" id="1.20.58.190">
    <property type="entry name" value="Translin, domain 1"/>
    <property type="match status" value="1"/>
</dbReference>
<feature type="region of interest" description="Disordered" evidence="6">
    <location>
        <begin position="198"/>
        <end position="225"/>
    </location>
</feature>
<gene>
    <name evidence="7" type="ORF">BJX63DRAFT_387741</name>
</gene>
<dbReference type="Pfam" id="PF01997">
    <property type="entry name" value="Translin"/>
    <property type="match status" value="1"/>
</dbReference>
<protein>
    <submittedName>
        <fullName evidence="7">Translin family-domain-containing protein</fullName>
    </submittedName>
</protein>
<name>A0ABR4HNI7_9EURO</name>
<dbReference type="Proteomes" id="UP001610334">
    <property type="component" value="Unassembled WGS sequence"/>
</dbReference>
<dbReference type="CDD" id="cd14820">
    <property type="entry name" value="TRAX"/>
    <property type="match status" value="1"/>
</dbReference>
<evidence type="ECO:0000256" key="5">
    <source>
        <dbReference type="ARBA" id="ARBA00023242"/>
    </source>
</evidence>
<comment type="similarity">
    <text evidence="3">Belongs to the translin family.</text>
</comment>
<evidence type="ECO:0000313" key="7">
    <source>
        <dbReference type="EMBL" id="KAL2816268.1"/>
    </source>
</evidence>